<dbReference type="Pfam" id="PF13499">
    <property type="entry name" value="EF-hand_7"/>
    <property type="match status" value="1"/>
</dbReference>
<proteinExistence type="predicted"/>
<dbReference type="EMBL" id="JAODUO010000229">
    <property type="protein sequence ID" value="KAK2185594.1"/>
    <property type="molecule type" value="Genomic_DNA"/>
</dbReference>
<evidence type="ECO:0000313" key="2">
    <source>
        <dbReference type="EMBL" id="KAK2144402.1"/>
    </source>
</evidence>
<dbReference type="EMBL" id="JAODUO010004222">
    <property type="protein sequence ID" value="KAK2144402.1"/>
    <property type="molecule type" value="Genomic_DNA"/>
</dbReference>
<dbReference type="InterPro" id="IPR011992">
    <property type="entry name" value="EF-hand-dom_pair"/>
</dbReference>
<dbReference type="Proteomes" id="UP001209878">
    <property type="component" value="Unassembled WGS sequence"/>
</dbReference>
<organism evidence="3 4">
    <name type="scientific">Ridgeia piscesae</name>
    <name type="common">Tubeworm</name>
    <dbReference type="NCBI Taxonomy" id="27915"/>
    <lineage>
        <taxon>Eukaryota</taxon>
        <taxon>Metazoa</taxon>
        <taxon>Spiralia</taxon>
        <taxon>Lophotrochozoa</taxon>
        <taxon>Annelida</taxon>
        <taxon>Polychaeta</taxon>
        <taxon>Sedentaria</taxon>
        <taxon>Canalipalpata</taxon>
        <taxon>Sabellida</taxon>
        <taxon>Siboglinidae</taxon>
        <taxon>Ridgeia</taxon>
    </lineage>
</organism>
<sequence length="181" mass="20914">MLTTLDLSCNRINSQGFLRICQAVEGNEDIRVLKLGQNPINEETAMAALELFKNMGVLRLEVLDLSENLYGKRFEQKLAELHEVHPDFMCRHGYTDSYGKRRLKRYSVVEDAMDAMRQYCQEHNINIVELFSRFDADGSMSVTHEEFKLGLKEAKMPLTDYQVEELIKALDQDGDGEIDFR</sequence>
<keyword evidence="4" id="KW-1185">Reference proteome</keyword>
<accession>A0AAD9NZX6</accession>
<dbReference type="InterPro" id="IPR002048">
    <property type="entry name" value="EF_hand_dom"/>
</dbReference>
<comment type="caution">
    <text evidence="3">The sequence shown here is derived from an EMBL/GenBank/DDBJ whole genome shotgun (WGS) entry which is preliminary data.</text>
</comment>
<name>A0AAD9NZX6_RIDPI</name>
<evidence type="ECO:0000313" key="4">
    <source>
        <dbReference type="Proteomes" id="UP001209878"/>
    </source>
</evidence>
<feature type="domain" description="EF-hand" evidence="1">
    <location>
        <begin position="162"/>
        <end position="181"/>
    </location>
</feature>
<dbReference type="InterPro" id="IPR032675">
    <property type="entry name" value="LRR_dom_sf"/>
</dbReference>
<dbReference type="SUPFAM" id="SSF52047">
    <property type="entry name" value="RNI-like"/>
    <property type="match status" value="1"/>
</dbReference>
<dbReference type="Gene3D" id="3.80.10.10">
    <property type="entry name" value="Ribonuclease Inhibitor"/>
    <property type="match status" value="1"/>
</dbReference>
<gene>
    <name evidence="3" type="ORF">NP493_230g02037</name>
    <name evidence="2" type="ORF">NP493_4240g00001</name>
</gene>
<dbReference type="PROSITE" id="PS50222">
    <property type="entry name" value="EF_HAND_2"/>
    <property type="match status" value="2"/>
</dbReference>
<dbReference type="PANTHER" id="PTHR47225">
    <property type="entry name" value="EF-HAND CALCIUM-BINDING DOMAIN-CONTAINING PROTEIN 12"/>
    <property type="match status" value="1"/>
</dbReference>
<evidence type="ECO:0000259" key="1">
    <source>
        <dbReference type="PROSITE" id="PS50222"/>
    </source>
</evidence>
<dbReference type="AlphaFoldDB" id="A0AAD9NZX6"/>
<dbReference type="InterPro" id="IPR042847">
    <property type="entry name" value="EFC12"/>
</dbReference>
<dbReference type="Gene3D" id="1.10.238.10">
    <property type="entry name" value="EF-hand"/>
    <property type="match status" value="1"/>
</dbReference>
<reference evidence="3" key="1">
    <citation type="journal article" date="2023" name="Mol. Biol. Evol.">
        <title>Third-Generation Sequencing Reveals the Adaptive Role of the Epigenome in Three Deep-Sea Polychaetes.</title>
        <authorList>
            <person name="Perez M."/>
            <person name="Aroh O."/>
            <person name="Sun Y."/>
            <person name="Lan Y."/>
            <person name="Juniper S.K."/>
            <person name="Young C.R."/>
            <person name="Angers B."/>
            <person name="Qian P.Y."/>
        </authorList>
    </citation>
    <scope>NUCLEOTIDE SEQUENCE</scope>
    <source>
        <strain evidence="3">R07B-5</strain>
    </source>
</reference>
<dbReference type="PANTHER" id="PTHR47225:SF1">
    <property type="entry name" value="EF-HAND CALCIUM-BINDING DOMAIN-CONTAINING PROTEIN 12"/>
    <property type="match status" value="1"/>
</dbReference>
<evidence type="ECO:0000313" key="3">
    <source>
        <dbReference type="EMBL" id="KAK2185594.1"/>
    </source>
</evidence>
<protein>
    <recommendedName>
        <fullName evidence="1">EF-hand domain-containing protein</fullName>
    </recommendedName>
</protein>
<feature type="domain" description="EF-hand" evidence="1">
    <location>
        <begin position="122"/>
        <end position="157"/>
    </location>
</feature>
<dbReference type="CDD" id="cd00051">
    <property type="entry name" value="EFh"/>
    <property type="match status" value="1"/>
</dbReference>
<dbReference type="GO" id="GO:0005509">
    <property type="term" value="F:calcium ion binding"/>
    <property type="evidence" value="ECO:0007669"/>
    <property type="project" value="InterPro"/>
</dbReference>
<dbReference type="SUPFAM" id="SSF47473">
    <property type="entry name" value="EF-hand"/>
    <property type="match status" value="1"/>
</dbReference>